<comment type="caution">
    <text evidence="2">The sequence shown here is derived from an EMBL/GenBank/DDBJ whole genome shotgun (WGS) entry which is preliminary data.</text>
</comment>
<name>A0A545V5U7_9HYPO</name>
<feature type="region of interest" description="Disordered" evidence="1">
    <location>
        <begin position="62"/>
        <end position="82"/>
    </location>
</feature>
<evidence type="ECO:0000313" key="3">
    <source>
        <dbReference type="Proteomes" id="UP000315783"/>
    </source>
</evidence>
<feature type="compositionally biased region" description="Polar residues" evidence="1">
    <location>
        <begin position="33"/>
        <end position="43"/>
    </location>
</feature>
<feature type="region of interest" description="Disordered" evidence="1">
    <location>
        <begin position="1"/>
        <end position="43"/>
    </location>
</feature>
<accession>A0A545V5U7</accession>
<reference evidence="2 3" key="1">
    <citation type="journal article" date="2019" name="Appl. Microbiol. Biotechnol.">
        <title>Genome sequence of Isaria javanica and comparative genome analysis insights into family S53 peptidase evolution in fungal entomopathogens.</title>
        <authorList>
            <person name="Lin R."/>
            <person name="Zhang X."/>
            <person name="Xin B."/>
            <person name="Zou M."/>
            <person name="Gao Y."/>
            <person name="Qin F."/>
            <person name="Hu Q."/>
            <person name="Xie B."/>
            <person name="Cheng X."/>
        </authorList>
    </citation>
    <scope>NUCLEOTIDE SEQUENCE [LARGE SCALE GENOMIC DNA]</scope>
    <source>
        <strain evidence="2 3">IJ1G</strain>
    </source>
</reference>
<evidence type="ECO:0000256" key="1">
    <source>
        <dbReference type="SAM" id="MobiDB-lite"/>
    </source>
</evidence>
<evidence type="ECO:0000313" key="2">
    <source>
        <dbReference type="EMBL" id="TQV97092.1"/>
    </source>
</evidence>
<sequence>MTLLGKHVPMQGEWADGGCENETRGPPRWFQNGPDNTVSSSGNLTSSLAGEHAVYSTRLTGVSCESSSPWPAKTGSGTSLSSDPLPTWHHVAGIFFFFLLFS</sequence>
<keyword evidence="3" id="KW-1185">Reference proteome</keyword>
<organism evidence="2 3">
    <name type="scientific">Cordyceps javanica</name>
    <dbReference type="NCBI Taxonomy" id="43265"/>
    <lineage>
        <taxon>Eukaryota</taxon>
        <taxon>Fungi</taxon>
        <taxon>Dikarya</taxon>
        <taxon>Ascomycota</taxon>
        <taxon>Pezizomycotina</taxon>
        <taxon>Sordariomycetes</taxon>
        <taxon>Hypocreomycetidae</taxon>
        <taxon>Hypocreales</taxon>
        <taxon>Cordycipitaceae</taxon>
        <taxon>Cordyceps</taxon>
    </lineage>
</organism>
<dbReference type="AlphaFoldDB" id="A0A545V5U7"/>
<dbReference type="EMBL" id="SPUK01000005">
    <property type="protein sequence ID" value="TQV97092.1"/>
    <property type="molecule type" value="Genomic_DNA"/>
</dbReference>
<gene>
    <name evidence="2" type="ORF">IF1G_04332</name>
</gene>
<dbReference type="Proteomes" id="UP000315783">
    <property type="component" value="Unassembled WGS sequence"/>
</dbReference>
<proteinExistence type="predicted"/>
<protein>
    <submittedName>
        <fullName evidence="2">Uncharacterized protein</fullName>
    </submittedName>
</protein>